<dbReference type="EMBL" id="BSFJ01000010">
    <property type="protein sequence ID" value="GLK72221.1"/>
    <property type="molecule type" value="Genomic_DNA"/>
</dbReference>
<dbReference type="Proteomes" id="UP001143370">
    <property type="component" value="Unassembled WGS sequence"/>
</dbReference>
<evidence type="ECO:0000313" key="1">
    <source>
        <dbReference type="EMBL" id="GLK72221.1"/>
    </source>
</evidence>
<gene>
    <name evidence="1" type="ORF">GCM10017643_23370</name>
</gene>
<name>A0A9W6MZL1_9HYPH</name>
<dbReference type="RefSeq" id="WP_271188649.1">
    <property type="nucleotide sequence ID" value="NZ_BSFJ01000010.1"/>
</dbReference>
<sequence length="69" mass="8002">MATYRQIQERVKSTAGFVPKTCWIAHVKSDYGLISREAFNRADSNVRQHPCPPDKRGTIEDALRHFRMI</sequence>
<reference evidence="1" key="1">
    <citation type="journal article" date="2014" name="Int. J. Syst. Evol. Microbiol.">
        <title>Complete genome sequence of Corynebacterium casei LMG S-19264T (=DSM 44701T), isolated from a smear-ripened cheese.</title>
        <authorList>
            <consortium name="US DOE Joint Genome Institute (JGI-PGF)"/>
            <person name="Walter F."/>
            <person name="Albersmeier A."/>
            <person name="Kalinowski J."/>
            <person name="Ruckert C."/>
        </authorList>
    </citation>
    <scope>NUCLEOTIDE SEQUENCE</scope>
    <source>
        <strain evidence="1">VKM B-2484</strain>
    </source>
</reference>
<reference evidence="1" key="2">
    <citation type="submission" date="2023-01" db="EMBL/GenBank/DDBJ databases">
        <authorList>
            <person name="Sun Q."/>
            <person name="Evtushenko L."/>
        </authorList>
    </citation>
    <scope>NUCLEOTIDE SEQUENCE</scope>
    <source>
        <strain evidence="1">VKM B-2484</strain>
    </source>
</reference>
<comment type="caution">
    <text evidence="1">The sequence shown here is derived from an EMBL/GenBank/DDBJ whole genome shotgun (WGS) entry which is preliminary data.</text>
</comment>
<protein>
    <recommendedName>
        <fullName evidence="3">RNA methyltransferase</fullName>
    </recommendedName>
</protein>
<evidence type="ECO:0000313" key="2">
    <source>
        <dbReference type="Proteomes" id="UP001143370"/>
    </source>
</evidence>
<accession>A0A9W6MZL1</accession>
<organism evidence="1 2">
    <name type="scientific">Ancylobacter dichloromethanicus</name>
    <dbReference type="NCBI Taxonomy" id="518825"/>
    <lineage>
        <taxon>Bacteria</taxon>
        <taxon>Pseudomonadati</taxon>
        <taxon>Pseudomonadota</taxon>
        <taxon>Alphaproteobacteria</taxon>
        <taxon>Hyphomicrobiales</taxon>
        <taxon>Xanthobacteraceae</taxon>
        <taxon>Ancylobacter</taxon>
    </lineage>
</organism>
<dbReference type="AlphaFoldDB" id="A0A9W6MZL1"/>
<proteinExistence type="predicted"/>
<evidence type="ECO:0008006" key="3">
    <source>
        <dbReference type="Google" id="ProtNLM"/>
    </source>
</evidence>
<keyword evidence="2" id="KW-1185">Reference proteome</keyword>